<dbReference type="InterPro" id="IPR000719">
    <property type="entry name" value="Prot_kinase_dom"/>
</dbReference>
<accession>A0A5J4VV05</accession>
<dbReference type="SMART" id="SM00355">
    <property type="entry name" value="ZnF_C2H2"/>
    <property type="match status" value="3"/>
</dbReference>
<name>A0A5J4VV05_9EUKA</name>
<evidence type="ECO:0000256" key="2">
    <source>
        <dbReference type="ARBA" id="ARBA00022840"/>
    </source>
</evidence>
<evidence type="ECO:0000256" key="4">
    <source>
        <dbReference type="SAM" id="MobiDB-lite"/>
    </source>
</evidence>
<dbReference type="Pfam" id="PF00069">
    <property type="entry name" value="Pkinase"/>
    <property type="match status" value="1"/>
</dbReference>
<proteinExistence type="predicted"/>
<dbReference type="InterPro" id="IPR011009">
    <property type="entry name" value="Kinase-like_dom_sf"/>
</dbReference>
<evidence type="ECO:0000256" key="1">
    <source>
        <dbReference type="ARBA" id="ARBA00022741"/>
    </source>
</evidence>
<reference evidence="6 7" key="1">
    <citation type="submission" date="2019-03" db="EMBL/GenBank/DDBJ databases">
        <title>Single cell metagenomics reveals metabolic interactions within the superorganism composed of flagellate Streblomastix strix and complex community of Bacteroidetes bacteria on its surface.</title>
        <authorList>
            <person name="Treitli S.C."/>
            <person name="Kolisko M."/>
            <person name="Husnik F."/>
            <person name="Keeling P."/>
            <person name="Hampl V."/>
        </authorList>
    </citation>
    <scope>NUCLEOTIDE SEQUENCE [LARGE SCALE GENOMIC DNA]</scope>
    <source>
        <strain evidence="6">ST1C</strain>
    </source>
</reference>
<dbReference type="InterPro" id="IPR050629">
    <property type="entry name" value="STE20/SPS1-PAK"/>
</dbReference>
<keyword evidence="6" id="KW-0418">Kinase</keyword>
<keyword evidence="3" id="KW-0175">Coiled coil</keyword>
<dbReference type="PANTHER" id="PTHR48012:SF2">
    <property type="entry name" value="STERILE20-LIKE KINASE, ISOFORM B"/>
    <property type="match status" value="1"/>
</dbReference>
<feature type="compositionally biased region" description="Polar residues" evidence="4">
    <location>
        <begin position="431"/>
        <end position="449"/>
    </location>
</feature>
<dbReference type="SUPFAM" id="SSF56112">
    <property type="entry name" value="Protein kinase-like (PK-like)"/>
    <property type="match status" value="1"/>
</dbReference>
<comment type="caution">
    <text evidence="6">The sequence shown here is derived from an EMBL/GenBank/DDBJ whole genome shotgun (WGS) entry which is preliminary data.</text>
</comment>
<keyword evidence="6" id="KW-0723">Serine/threonine-protein kinase</keyword>
<dbReference type="GO" id="GO:0004674">
    <property type="term" value="F:protein serine/threonine kinase activity"/>
    <property type="evidence" value="ECO:0007669"/>
    <property type="project" value="UniProtKB-KW"/>
</dbReference>
<dbReference type="PANTHER" id="PTHR48012">
    <property type="entry name" value="STERILE20-LIKE KINASE, ISOFORM B-RELATED"/>
    <property type="match status" value="1"/>
</dbReference>
<keyword evidence="2" id="KW-0067">ATP-binding</keyword>
<organism evidence="6 7">
    <name type="scientific">Streblomastix strix</name>
    <dbReference type="NCBI Taxonomy" id="222440"/>
    <lineage>
        <taxon>Eukaryota</taxon>
        <taxon>Metamonada</taxon>
        <taxon>Preaxostyla</taxon>
        <taxon>Oxymonadida</taxon>
        <taxon>Streblomastigidae</taxon>
        <taxon>Streblomastix</taxon>
    </lineage>
</organism>
<dbReference type="Gene3D" id="1.10.510.10">
    <property type="entry name" value="Transferase(Phosphotransferase) domain 1"/>
    <property type="match status" value="1"/>
</dbReference>
<dbReference type="PROSITE" id="PS50011">
    <property type="entry name" value="PROTEIN_KINASE_DOM"/>
    <property type="match status" value="1"/>
</dbReference>
<feature type="domain" description="Protein kinase" evidence="5">
    <location>
        <begin position="1"/>
        <end position="232"/>
    </location>
</feature>
<sequence>MKQGMALMGKYFQQTIQRLVQLLLRGDPVPFVVQFQLARQFDELVVILLDFANMKSIDNIIKKNYTLTPGTFRAIAKQLFEGLRLIHAKGLVHRDIKGENLMMHCPPGSDRVIVKIADFGLVKFQDRLQQTMLMSAKGTPLNMAPELVIGDRNANEKVDVWSMGVVLFQLAGHEYPFKATSVPDLQKMMKEQQIVRPAAIKDDLLWNLLQRIFTIDKKDRPTAEQVLQDPYFTGEQALNEVSAEAKQITAASLTAQQNGDESINKYDINELYTVPKSEIKKAINFDPDDELQQPIPYTNTIRFKKIPNELLNLPGKQSDIKQLLIKQPTLKQIQFLPGETVEFTVLQEDDPIIDTQQAKGTSNSITTKDIGPYVVSKGTVSPVQQDTLVIKNSVSAIASLYQQRINEGKSKTQELHTLQSNKQRGYKDFSKNQSNSNPIRNNQPFQNSRSDLTQQFKNPEQLNQQQQTEGIKEGTITQHIKHKDLPSYPEEQSSKGAKTTDKLKTTEKLQTTDKLKTEVICENCSKLIPRNEYEKHKLEHNIQGSNNKKDTIQLKNAEKQQENEIIKEKNDHHRNEKKVDGKPIDLQADHQMKCPFCEQVVSPIDINDHVSNNHKNLMQLFIEAGLLAENIDVDNTQLGLMNKKEFQNDDYLAQVVFKAGKRVKCPICSELLDVKEFKKHLKSIHTPEQNQQLNSTIRAHHQIQMQIQMQNTQGSQMNKSKGSKGSLTDMIATGYGKSVGFVTGLFKRSPKEDE</sequence>
<dbReference type="SMART" id="SM00220">
    <property type="entry name" value="S_TKc"/>
    <property type="match status" value="1"/>
</dbReference>
<feature type="region of interest" description="Disordered" evidence="4">
    <location>
        <begin position="474"/>
        <end position="504"/>
    </location>
</feature>
<dbReference type="Proteomes" id="UP000324800">
    <property type="component" value="Unassembled WGS sequence"/>
</dbReference>
<evidence type="ECO:0000256" key="3">
    <source>
        <dbReference type="SAM" id="Coils"/>
    </source>
</evidence>
<protein>
    <submittedName>
        <fullName evidence="6">Putative serine/threonine protein kinase</fullName>
    </submittedName>
</protein>
<dbReference type="AlphaFoldDB" id="A0A5J4VV05"/>
<dbReference type="EMBL" id="SNRW01004907">
    <property type="protein sequence ID" value="KAA6386213.1"/>
    <property type="molecule type" value="Genomic_DNA"/>
</dbReference>
<dbReference type="PROSITE" id="PS00108">
    <property type="entry name" value="PROTEIN_KINASE_ST"/>
    <property type="match status" value="1"/>
</dbReference>
<feature type="coiled-coil region" evidence="3">
    <location>
        <begin position="549"/>
        <end position="576"/>
    </location>
</feature>
<dbReference type="InterPro" id="IPR008271">
    <property type="entry name" value="Ser/Thr_kinase_AS"/>
</dbReference>
<dbReference type="GO" id="GO:0005737">
    <property type="term" value="C:cytoplasm"/>
    <property type="evidence" value="ECO:0007669"/>
    <property type="project" value="TreeGrafter"/>
</dbReference>
<keyword evidence="1" id="KW-0547">Nucleotide-binding</keyword>
<dbReference type="GO" id="GO:0005524">
    <property type="term" value="F:ATP binding"/>
    <property type="evidence" value="ECO:0007669"/>
    <property type="project" value="UniProtKB-KW"/>
</dbReference>
<feature type="region of interest" description="Disordered" evidence="4">
    <location>
        <begin position="410"/>
        <end position="449"/>
    </location>
</feature>
<evidence type="ECO:0000313" key="6">
    <source>
        <dbReference type="EMBL" id="KAA6386213.1"/>
    </source>
</evidence>
<gene>
    <name evidence="6" type="ORF">EZS28_018260</name>
</gene>
<dbReference type="InterPro" id="IPR013087">
    <property type="entry name" value="Znf_C2H2_type"/>
</dbReference>
<evidence type="ECO:0000259" key="5">
    <source>
        <dbReference type="PROSITE" id="PS50011"/>
    </source>
</evidence>
<evidence type="ECO:0000313" key="7">
    <source>
        <dbReference type="Proteomes" id="UP000324800"/>
    </source>
</evidence>
<keyword evidence="6" id="KW-0808">Transferase</keyword>